<sequence length="323" mass="36175">MAFLNQLTGRLQNLKEQAQNFAEQGALGAHLQSLKDGAPKLLNSAMSAKDEMLKKVKLESIGKVLNVSSLGRNQSPIDIVPVITAFGEHLQNAEFRVEYHDQGDFKATNTGQTLMIQRDGSDAELAISFWPEEQFHLEAVTWHWGTEPMNGSEHTIGGVGYAGELHLIHRNTRFSTLDAAFKQPNGVLTIAIFLNESHGDNAALQPFIDILPNLKYKGTETQITHYNFNQLFPPAEKCKEFWVYDGSETMDPFRETNKWIVLRAAQPISSRQLDKLRETRSGGYDEEAETTMQPIRATQQPNNRTVLSSFRSAASQPNLGFNQ</sequence>
<accession>A0AA36G0S7</accession>
<dbReference type="SUPFAM" id="SSF51069">
    <property type="entry name" value="Carbonic anhydrase"/>
    <property type="match status" value="1"/>
</dbReference>
<comment type="catalytic activity">
    <reaction evidence="4">
        <text>hydrogencarbonate + H(+) = CO2 + H2O</text>
        <dbReference type="Rhea" id="RHEA:10748"/>
        <dbReference type="ChEBI" id="CHEBI:15377"/>
        <dbReference type="ChEBI" id="CHEBI:15378"/>
        <dbReference type="ChEBI" id="CHEBI:16526"/>
        <dbReference type="ChEBI" id="CHEBI:17544"/>
        <dbReference type="EC" id="4.2.1.1"/>
    </reaction>
</comment>
<protein>
    <recommendedName>
        <fullName evidence="4">Carbonic anhydrase</fullName>
        <ecNumber evidence="4">4.2.1.1</ecNumber>
    </recommendedName>
</protein>
<dbReference type="GO" id="GO:0004089">
    <property type="term" value="F:carbonate dehydratase activity"/>
    <property type="evidence" value="ECO:0007669"/>
    <property type="project" value="UniProtKB-UniRule"/>
</dbReference>
<comment type="cofactor">
    <cofactor evidence="4">
        <name>Zn(2+)</name>
        <dbReference type="ChEBI" id="CHEBI:29105"/>
    </cofactor>
</comment>
<keyword evidence="2 4" id="KW-0479">Metal-binding</keyword>
<reference evidence="7" key="1">
    <citation type="submission" date="2023-06" db="EMBL/GenBank/DDBJ databases">
        <authorList>
            <person name="Delattre M."/>
        </authorList>
    </citation>
    <scope>NUCLEOTIDE SEQUENCE</scope>
    <source>
        <strain evidence="7">AF72</strain>
    </source>
</reference>
<feature type="domain" description="Alpha-carbonic anhydrase" evidence="6">
    <location>
        <begin position="44"/>
        <end position="310"/>
    </location>
</feature>
<dbReference type="PROSITE" id="PS00162">
    <property type="entry name" value="ALPHA_CA_1"/>
    <property type="match status" value="1"/>
</dbReference>
<keyword evidence="4" id="KW-0456">Lyase</keyword>
<comment type="function">
    <text evidence="4">Reversible hydration of carbon dioxide.</text>
</comment>
<evidence type="ECO:0000256" key="1">
    <source>
        <dbReference type="ARBA" id="ARBA00010718"/>
    </source>
</evidence>
<evidence type="ECO:0000256" key="4">
    <source>
        <dbReference type="RuleBase" id="RU367011"/>
    </source>
</evidence>
<evidence type="ECO:0000259" key="6">
    <source>
        <dbReference type="PROSITE" id="PS51144"/>
    </source>
</evidence>
<name>A0AA36G0S7_9BILA</name>
<dbReference type="InterPro" id="IPR023561">
    <property type="entry name" value="Carbonic_anhydrase_a-class"/>
</dbReference>
<proteinExistence type="inferred from homology"/>
<dbReference type="Gene3D" id="3.10.200.10">
    <property type="entry name" value="Alpha carbonic anhydrase"/>
    <property type="match status" value="1"/>
</dbReference>
<comment type="similarity">
    <text evidence="1 4">Belongs to the alpha-carbonic anhydrase family.</text>
</comment>
<feature type="region of interest" description="Disordered" evidence="5">
    <location>
        <begin position="273"/>
        <end position="302"/>
    </location>
</feature>
<keyword evidence="8" id="KW-1185">Reference proteome</keyword>
<gene>
    <name evidence="7" type="ORF">MSPICULIGERA_LOCUS12451</name>
</gene>
<dbReference type="InterPro" id="IPR036398">
    <property type="entry name" value="CA_dom_sf"/>
</dbReference>
<evidence type="ECO:0000256" key="2">
    <source>
        <dbReference type="ARBA" id="ARBA00022723"/>
    </source>
</evidence>
<dbReference type="InterPro" id="IPR001148">
    <property type="entry name" value="CA_dom"/>
</dbReference>
<evidence type="ECO:0000313" key="7">
    <source>
        <dbReference type="EMBL" id="CAJ0574110.1"/>
    </source>
</evidence>
<dbReference type="EMBL" id="CATQJA010002626">
    <property type="protein sequence ID" value="CAJ0574110.1"/>
    <property type="molecule type" value="Genomic_DNA"/>
</dbReference>
<dbReference type="EC" id="4.2.1.1" evidence="4"/>
<dbReference type="GO" id="GO:0005737">
    <property type="term" value="C:cytoplasm"/>
    <property type="evidence" value="ECO:0007669"/>
    <property type="project" value="TreeGrafter"/>
</dbReference>
<dbReference type="Pfam" id="PF00194">
    <property type="entry name" value="Carb_anhydrase"/>
    <property type="match status" value="1"/>
</dbReference>
<dbReference type="PROSITE" id="PS51144">
    <property type="entry name" value="ALPHA_CA_2"/>
    <property type="match status" value="1"/>
</dbReference>
<dbReference type="AlphaFoldDB" id="A0AA36G0S7"/>
<organism evidence="7 8">
    <name type="scientific">Mesorhabditis spiculigera</name>
    <dbReference type="NCBI Taxonomy" id="96644"/>
    <lineage>
        <taxon>Eukaryota</taxon>
        <taxon>Metazoa</taxon>
        <taxon>Ecdysozoa</taxon>
        <taxon>Nematoda</taxon>
        <taxon>Chromadorea</taxon>
        <taxon>Rhabditida</taxon>
        <taxon>Rhabditina</taxon>
        <taxon>Rhabditomorpha</taxon>
        <taxon>Rhabditoidea</taxon>
        <taxon>Rhabditidae</taxon>
        <taxon>Mesorhabditinae</taxon>
        <taxon>Mesorhabditis</taxon>
    </lineage>
</organism>
<evidence type="ECO:0000256" key="3">
    <source>
        <dbReference type="ARBA" id="ARBA00022833"/>
    </source>
</evidence>
<feature type="non-terminal residue" evidence="7">
    <location>
        <position position="1"/>
    </location>
</feature>
<dbReference type="PANTHER" id="PTHR18952:SF176">
    <property type="entry name" value="CARBONIC ANHYDRASE"/>
    <property type="match status" value="1"/>
</dbReference>
<comment type="caution">
    <text evidence="7">The sequence shown here is derived from an EMBL/GenBank/DDBJ whole genome shotgun (WGS) entry which is preliminary data.</text>
</comment>
<feature type="compositionally biased region" description="Polar residues" evidence="5">
    <location>
        <begin position="290"/>
        <end position="302"/>
    </location>
</feature>
<keyword evidence="3 4" id="KW-0862">Zinc</keyword>
<dbReference type="InterPro" id="IPR018338">
    <property type="entry name" value="Carbonic_anhydrase_a-class_CS"/>
</dbReference>
<dbReference type="GO" id="GO:0008270">
    <property type="term" value="F:zinc ion binding"/>
    <property type="evidence" value="ECO:0007669"/>
    <property type="project" value="UniProtKB-UniRule"/>
</dbReference>
<evidence type="ECO:0000256" key="5">
    <source>
        <dbReference type="SAM" id="MobiDB-lite"/>
    </source>
</evidence>
<dbReference type="SMART" id="SM01057">
    <property type="entry name" value="Carb_anhydrase"/>
    <property type="match status" value="1"/>
</dbReference>
<evidence type="ECO:0000313" key="8">
    <source>
        <dbReference type="Proteomes" id="UP001177023"/>
    </source>
</evidence>
<dbReference type="PANTHER" id="PTHR18952">
    <property type="entry name" value="CARBONIC ANHYDRASE"/>
    <property type="match status" value="1"/>
</dbReference>
<dbReference type="Proteomes" id="UP001177023">
    <property type="component" value="Unassembled WGS sequence"/>
</dbReference>